<evidence type="ECO:0008006" key="3">
    <source>
        <dbReference type="Google" id="ProtNLM"/>
    </source>
</evidence>
<proteinExistence type="predicted"/>
<organism evidence="1 2">
    <name type="scientific">Arenimonas caeni</name>
    <dbReference type="NCBI Taxonomy" id="2058085"/>
    <lineage>
        <taxon>Bacteria</taxon>
        <taxon>Pseudomonadati</taxon>
        <taxon>Pseudomonadota</taxon>
        <taxon>Gammaproteobacteria</taxon>
        <taxon>Lysobacterales</taxon>
        <taxon>Lysobacteraceae</taxon>
        <taxon>Arenimonas</taxon>
    </lineage>
</organism>
<comment type="caution">
    <text evidence="1">The sequence shown here is derived from an EMBL/GenBank/DDBJ whole genome shotgun (WGS) entry which is preliminary data.</text>
</comment>
<dbReference type="EMBL" id="PVLF01000022">
    <property type="protein sequence ID" value="PRH81509.1"/>
    <property type="molecule type" value="Genomic_DNA"/>
</dbReference>
<dbReference type="AlphaFoldDB" id="A0A2P6M6E1"/>
<evidence type="ECO:0000313" key="1">
    <source>
        <dbReference type="EMBL" id="PRH81509.1"/>
    </source>
</evidence>
<dbReference type="Proteomes" id="UP000241736">
    <property type="component" value="Unassembled WGS sequence"/>
</dbReference>
<evidence type="ECO:0000313" key="2">
    <source>
        <dbReference type="Proteomes" id="UP000241736"/>
    </source>
</evidence>
<keyword evidence="2" id="KW-1185">Reference proteome</keyword>
<accession>A0A2P6M6E1</accession>
<name>A0A2P6M6E1_9GAMM</name>
<sequence length="265" mass="30404">MASIDAFLARRPEYQEIGKRAIASTLLSRESWMRLTRDPGDDDWYYYLFNRIASATRWEDLDLSWLKVVTFNYDRSLEHYLISALRHSYGKPLDEVLERLSALEIIHIYGTLGPTLPGMDDYSDYGAELTPEIVSRAAGSIRVIPEGRTEDMTLRRAREAIANADALCFLGFGYDPANLEHLAAHETCRKVIGYGTEKRRRHVAYTCLKMTVEETKRVYFTVNNQFVSMSSKEYPEDFHPMDCTSTLRSTQILLPPWQQSPGQGN</sequence>
<reference evidence="1 2" key="1">
    <citation type="submission" date="2018-03" db="EMBL/GenBank/DDBJ databases">
        <title>Arenimonas caeni sp. nov., isolated from activated sludge.</title>
        <authorList>
            <person name="Liu H."/>
        </authorList>
    </citation>
    <scope>NUCLEOTIDE SEQUENCE [LARGE SCALE GENOMIC DNA]</scope>
    <source>
        <strain evidence="2">z29</strain>
    </source>
</reference>
<dbReference type="OrthoDB" id="7060209at2"/>
<gene>
    <name evidence="1" type="ORF">C6N40_11875</name>
</gene>
<protein>
    <recommendedName>
        <fullName evidence="3">SIR2-like domain-containing protein</fullName>
    </recommendedName>
</protein>